<proteinExistence type="predicted"/>
<sequence>MFLVSVISLHVSFLNNPGPKDYMLSPEFEESFSVLNNSPRVYPQIPKGQRVWIKRENDNNTEWEVRPVEARRDTELLTNGTEIYLKHHDTKEYVEVLKQTTPGVNDDTHGDVMILQFNNRTNSKIIDKEDFKFSIIISRSDIKPKGINLERSSIRPMSLPERIIATISNIMRWAPIDRIGHHKASRPYEWLLARGKAVPLWERPRNNGMIVVVLHKADISKTLFRKNEQRYSWLVTKLGTIYPVQKRAVSTKLLDFPLVWNPHNCRNDGLPIQG</sequence>
<reference evidence="2" key="1">
    <citation type="submission" date="2017-01" db="EMBL/GenBank/DDBJ databases">
        <authorList>
            <person name="Wang Y."/>
            <person name="White M."/>
            <person name="Kvist S."/>
            <person name="Moncalvo J.-M."/>
        </authorList>
    </citation>
    <scope>NUCLEOTIDE SEQUENCE [LARGE SCALE GENOMIC DNA]</scope>
    <source>
        <strain evidence="2">COL-18-3</strain>
    </source>
</reference>
<comment type="caution">
    <text evidence="1">The sequence shown here is derived from an EMBL/GenBank/DDBJ whole genome shotgun (WGS) entry which is preliminary data.</text>
</comment>
<name>A0A1R1PUF7_ZANCU</name>
<keyword evidence="2" id="KW-1185">Reference proteome</keyword>
<evidence type="ECO:0000313" key="1">
    <source>
        <dbReference type="EMBL" id="OMH84563.1"/>
    </source>
</evidence>
<organism evidence="1 2">
    <name type="scientific">Zancudomyces culisetae</name>
    <name type="common">Gut fungus</name>
    <name type="synonym">Smittium culisetae</name>
    <dbReference type="NCBI Taxonomy" id="1213189"/>
    <lineage>
        <taxon>Eukaryota</taxon>
        <taxon>Fungi</taxon>
        <taxon>Fungi incertae sedis</taxon>
        <taxon>Zoopagomycota</taxon>
        <taxon>Kickxellomycotina</taxon>
        <taxon>Harpellomycetes</taxon>
        <taxon>Harpellales</taxon>
        <taxon>Legeriomycetaceae</taxon>
        <taxon>Zancudomyces</taxon>
    </lineage>
</organism>
<dbReference type="Proteomes" id="UP000188320">
    <property type="component" value="Unassembled WGS sequence"/>
</dbReference>
<accession>A0A1R1PUF7</accession>
<dbReference type="AlphaFoldDB" id="A0A1R1PUF7"/>
<dbReference type="Gene3D" id="2.80.10.50">
    <property type="match status" value="1"/>
</dbReference>
<dbReference type="EMBL" id="LSSK01000178">
    <property type="protein sequence ID" value="OMH84563.1"/>
    <property type="molecule type" value="Genomic_DNA"/>
</dbReference>
<evidence type="ECO:0000313" key="2">
    <source>
        <dbReference type="Proteomes" id="UP000188320"/>
    </source>
</evidence>
<gene>
    <name evidence="1" type="ORF">AX774_g1912</name>
</gene>
<protein>
    <submittedName>
        <fullName evidence="1">Uncharacterized protein</fullName>
    </submittedName>
</protein>